<protein>
    <submittedName>
        <fullName evidence="2">Uncharacterized protein</fullName>
    </submittedName>
</protein>
<name>A0AAW1NB27_SAPOF</name>
<feature type="region of interest" description="Disordered" evidence="1">
    <location>
        <begin position="277"/>
        <end position="297"/>
    </location>
</feature>
<dbReference type="Proteomes" id="UP001443914">
    <property type="component" value="Unassembled WGS sequence"/>
</dbReference>
<organism evidence="2 3">
    <name type="scientific">Saponaria officinalis</name>
    <name type="common">Common soapwort</name>
    <name type="synonym">Lychnis saponaria</name>
    <dbReference type="NCBI Taxonomy" id="3572"/>
    <lineage>
        <taxon>Eukaryota</taxon>
        <taxon>Viridiplantae</taxon>
        <taxon>Streptophyta</taxon>
        <taxon>Embryophyta</taxon>
        <taxon>Tracheophyta</taxon>
        <taxon>Spermatophyta</taxon>
        <taxon>Magnoliopsida</taxon>
        <taxon>eudicotyledons</taxon>
        <taxon>Gunneridae</taxon>
        <taxon>Pentapetalae</taxon>
        <taxon>Caryophyllales</taxon>
        <taxon>Caryophyllaceae</taxon>
        <taxon>Caryophylleae</taxon>
        <taxon>Saponaria</taxon>
    </lineage>
</organism>
<evidence type="ECO:0000313" key="2">
    <source>
        <dbReference type="EMBL" id="KAK9757872.1"/>
    </source>
</evidence>
<reference evidence="2" key="1">
    <citation type="submission" date="2024-03" db="EMBL/GenBank/DDBJ databases">
        <title>WGS assembly of Saponaria officinalis var. Norfolk2.</title>
        <authorList>
            <person name="Jenkins J."/>
            <person name="Shu S."/>
            <person name="Grimwood J."/>
            <person name="Barry K."/>
            <person name="Goodstein D."/>
            <person name="Schmutz J."/>
            <person name="Leebens-Mack J."/>
            <person name="Osbourn A."/>
        </authorList>
    </citation>
    <scope>NUCLEOTIDE SEQUENCE [LARGE SCALE GENOMIC DNA]</scope>
    <source>
        <strain evidence="2">JIC</strain>
    </source>
</reference>
<gene>
    <name evidence="2" type="ORF">RND81_01G191900</name>
</gene>
<comment type="caution">
    <text evidence="2">The sequence shown here is derived from an EMBL/GenBank/DDBJ whole genome shotgun (WGS) entry which is preliminary data.</text>
</comment>
<sequence length="334" mass="37389">MASTPTKISIPFHPLLKTITDCLQFPDPVYQFLDASKNNACVAVKTNCGPIAYIYVGGECRKIEESCDKAAQKAVHDLMKKYSVHVEDVTAIKKQIFGRCAYLYHLKRVELERVEKGVLEIPLRETFPKIVSGDSRFVSVAFVMVLRAVLKKLDICSTPIETVEQEKGQFNSWFSIKPHTRNPSATCALQCIFGDSCPSLSEGKQNLSKKVITYLMAAYNFEVVDANYDPADSMVDAIRYDLERESYLTVKERVLGIEEKVEPSLLLVEQDCRTPKGPAFRLPTMTSPPLPPKKRKMKTSIVRPSVGTVSNISAPNFALPIQELETVFKRSKTG</sequence>
<dbReference type="AlphaFoldDB" id="A0AAW1NB27"/>
<proteinExistence type="predicted"/>
<dbReference type="EMBL" id="JBDFQZ010000001">
    <property type="protein sequence ID" value="KAK9757872.1"/>
    <property type="molecule type" value="Genomic_DNA"/>
</dbReference>
<evidence type="ECO:0000256" key="1">
    <source>
        <dbReference type="SAM" id="MobiDB-lite"/>
    </source>
</evidence>
<keyword evidence="3" id="KW-1185">Reference proteome</keyword>
<accession>A0AAW1NB27</accession>
<evidence type="ECO:0000313" key="3">
    <source>
        <dbReference type="Proteomes" id="UP001443914"/>
    </source>
</evidence>